<protein>
    <submittedName>
        <fullName evidence="1">Uncharacterized protein</fullName>
    </submittedName>
</protein>
<proteinExistence type="predicted"/>
<reference evidence="1 2" key="1">
    <citation type="journal article" date="2008" name="FEMS Yeast Res.">
        <title>Comparative genome analysis of a Saccharomyces cerevisiae wine strain.</title>
        <authorList>
            <person name="Borneman A.R."/>
            <person name="Forgan A.H."/>
            <person name="Pretorius I.S."/>
            <person name="Chambers P.J."/>
        </authorList>
    </citation>
    <scope>NUCLEOTIDE SEQUENCE [LARGE SCALE GENOMIC DNA]</scope>
    <source>
        <strain evidence="1 2">AWRI1631</strain>
    </source>
</reference>
<accession>B5VNU6</accession>
<sequence length="192" mass="20369">MVEFIMVSNASHVAVMFLELANNSNTGDNFVFSSVVILFKVIKDSVVPIGLVESTNRVRTVFSKEAEVEEVLVDIDDINVLNPSKSSVVFLEVVNNSSRAEKAVVVAVLVPSKAIGANCVKDDNVAEVLAALDNKCSKGDKASVEAIALRAPKMVSTVVFGAVRAEPNTVKIGPTCGITFVTLIFDISASPI</sequence>
<name>B5VNU6_YEAS6</name>
<evidence type="ECO:0000313" key="1">
    <source>
        <dbReference type="EMBL" id="EDZ70398.1"/>
    </source>
</evidence>
<evidence type="ECO:0000313" key="2">
    <source>
        <dbReference type="Proteomes" id="UP000008988"/>
    </source>
</evidence>
<comment type="caution">
    <text evidence="1">The sequence shown here is derived from an EMBL/GenBank/DDBJ whole genome shotgun (WGS) entry which is preliminary data.</text>
</comment>
<dbReference type="Proteomes" id="UP000008988">
    <property type="component" value="Unassembled WGS sequence"/>
</dbReference>
<dbReference type="AlphaFoldDB" id="B5VNU6"/>
<gene>
    <name evidence="1" type="ORF">AWRI1631_124370</name>
</gene>
<dbReference type="EMBL" id="ABSV01001704">
    <property type="protein sequence ID" value="EDZ70398.1"/>
    <property type="molecule type" value="Genomic_DNA"/>
</dbReference>
<organism evidence="1 2">
    <name type="scientific">Saccharomyces cerevisiae (strain AWRI1631)</name>
    <name type="common">Baker's yeast</name>
    <dbReference type="NCBI Taxonomy" id="545124"/>
    <lineage>
        <taxon>Eukaryota</taxon>
        <taxon>Fungi</taxon>
        <taxon>Dikarya</taxon>
        <taxon>Ascomycota</taxon>
        <taxon>Saccharomycotina</taxon>
        <taxon>Saccharomycetes</taxon>
        <taxon>Saccharomycetales</taxon>
        <taxon>Saccharomycetaceae</taxon>
        <taxon>Saccharomyces</taxon>
    </lineage>
</organism>